<keyword evidence="3" id="KW-1185">Reference proteome</keyword>
<organism evidence="2 3">
    <name type="scientific">Mugilogobius chulae</name>
    <name type="common">yellowstripe goby</name>
    <dbReference type="NCBI Taxonomy" id="88201"/>
    <lineage>
        <taxon>Eukaryota</taxon>
        <taxon>Metazoa</taxon>
        <taxon>Chordata</taxon>
        <taxon>Craniata</taxon>
        <taxon>Vertebrata</taxon>
        <taxon>Euteleostomi</taxon>
        <taxon>Actinopterygii</taxon>
        <taxon>Neopterygii</taxon>
        <taxon>Teleostei</taxon>
        <taxon>Neoteleostei</taxon>
        <taxon>Acanthomorphata</taxon>
        <taxon>Gobiaria</taxon>
        <taxon>Gobiiformes</taxon>
        <taxon>Gobioidei</taxon>
        <taxon>Gobiidae</taxon>
        <taxon>Gobionellinae</taxon>
        <taxon>Mugilogobius</taxon>
    </lineage>
</organism>
<keyword evidence="1" id="KW-0175">Coiled coil</keyword>
<sequence length="60" mass="6857">MTAALTEYKIKIERLQALYQATKVEELESFKQQVQAEVKSLEAQTNATKTQVEALLRDQT</sequence>
<evidence type="ECO:0000313" key="3">
    <source>
        <dbReference type="Proteomes" id="UP001460270"/>
    </source>
</evidence>
<evidence type="ECO:0000313" key="2">
    <source>
        <dbReference type="EMBL" id="KAK7883791.1"/>
    </source>
</evidence>
<evidence type="ECO:0000256" key="1">
    <source>
        <dbReference type="SAM" id="Coils"/>
    </source>
</evidence>
<proteinExistence type="predicted"/>
<comment type="caution">
    <text evidence="2">The sequence shown here is derived from an EMBL/GenBank/DDBJ whole genome shotgun (WGS) entry which is preliminary data.</text>
</comment>
<accession>A0AAW0MSH1</accession>
<dbReference type="Proteomes" id="UP001460270">
    <property type="component" value="Unassembled WGS sequence"/>
</dbReference>
<dbReference type="AlphaFoldDB" id="A0AAW0MSH1"/>
<feature type="non-terminal residue" evidence="2">
    <location>
        <position position="60"/>
    </location>
</feature>
<protein>
    <submittedName>
        <fullName evidence="2">Uncharacterized protein</fullName>
    </submittedName>
</protein>
<gene>
    <name evidence="2" type="ORF">WMY93_026914</name>
</gene>
<reference evidence="3" key="1">
    <citation type="submission" date="2024-04" db="EMBL/GenBank/DDBJ databases">
        <title>Salinicola lusitanus LLJ914,a marine bacterium isolated from the Okinawa Trough.</title>
        <authorList>
            <person name="Li J."/>
        </authorList>
    </citation>
    <scope>NUCLEOTIDE SEQUENCE [LARGE SCALE GENOMIC DNA]</scope>
</reference>
<dbReference type="EMBL" id="JBBPFD010000020">
    <property type="protein sequence ID" value="KAK7883791.1"/>
    <property type="molecule type" value="Genomic_DNA"/>
</dbReference>
<feature type="coiled-coil region" evidence="1">
    <location>
        <begin position="5"/>
        <end position="58"/>
    </location>
</feature>
<name>A0AAW0MSH1_9GOBI</name>